<dbReference type="GO" id="GO:0005829">
    <property type="term" value="C:cytosol"/>
    <property type="evidence" value="ECO:0007669"/>
    <property type="project" value="TreeGrafter"/>
</dbReference>
<dbReference type="Proteomes" id="UP000002011">
    <property type="component" value="Chromosome"/>
</dbReference>
<dbReference type="Pfam" id="PF01075">
    <property type="entry name" value="Glyco_transf_9"/>
    <property type="match status" value="1"/>
</dbReference>
<evidence type="ECO:0000256" key="1">
    <source>
        <dbReference type="ARBA" id="ARBA00022676"/>
    </source>
</evidence>
<dbReference type="GO" id="GO:0009244">
    <property type="term" value="P:lipopolysaccharide core region biosynthetic process"/>
    <property type="evidence" value="ECO:0007669"/>
    <property type="project" value="TreeGrafter"/>
</dbReference>
<dbReference type="HOGENOM" id="CLU_038371_0_3_10"/>
<dbReference type="RefSeq" id="WP_015815025.1">
    <property type="nucleotide sequence ID" value="NC_013037.1"/>
</dbReference>
<keyword evidence="2 3" id="KW-0808">Transferase</keyword>
<dbReference type="CDD" id="cd03789">
    <property type="entry name" value="GT9_LPS_heptosyltransferase"/>
    <property type="match status" value="1"/>
</dbReference>
<evidence type="ECO:0000256" key="2">
    <source>
        <dbReference type="ARBA" id="ARBA00022679"/>
    </source>
</evidence>
<dbReference type="AlphaFoldDB" id="C6VWN5"/>
<dbReference type="EMBL" id="CP001619">
    <property type="protein sequence ID" value="ACT96785.1"/>
    <property type="molecule type" value="Genomic_DNA"/>
</dbReference>
<organism evidence="3 4">
    <name type="scientific">Dyadobacter fermentans (strain ATCC 700827 / DSM 18053 / CIP 107007 / KCTC 52180 / NS114)</name>
    <dbReference type="NCBI Taxonomy" id="471854"/>
    <lineage>
        <taxon>Bacteria</taxon>
        <taxon>Pseudomonadati</taxon>
        <taxon>Bacteroidota</taxon>
        <taxon>Cytophagia</taxon>
        <taxon>Cytophagales</taxon>
        <taxon>Spirosomataceae</taxon>
        <taxon>Dyadobacter</taxon>
    </lineage>
</organism>
<proteinExistence type="predicted"/>
<evidence type="ECO:0000313" key="4">
    <source>
        <dbReference type="Proteomes" id="UP000002011"/>
    </source>
</evidence>
<dbReference type="InterPro" id="IPR051199">
    <property type="entry name" value="LPS_LOS_Heptosyltrfase"/>
</dbReference>
<accession>C6VWN5</accession>
<sequence>MPENIGENVLCIRADNMGDVIMSSPAIRALKHSFGCRITLLTSPAGAIIVPHLDCVDEVITASLPWVKSDGMHDRALLALAEELRAHAFDSAVIFTVYSQSALPAAMLAFMAGIPVRVAYARENPYGLITHWTPDLEPYQRILHQVERDLDLVRSLGAGIGDDRLMLQTTVHQEAGLAVKLGEAGVGGRPFMMLHPGVSEAKREYPVEKWIEVGKLLRHQFAMPLLVTGSASESQLATEIAEGIGSMAIAAAGMFGVGEFIALVDRAVGVVSVNTGTIHIAAAMQTPAVVLYAQTNPQHTPWKSPHELLPFSVPGHLRSKNPIIQDVAERLYRHEIPYPSSEQVLAAMKRLLSVRH</sequence>
<gene>
    <name evidence="3" type="ordered locus">Dfer_5595</name>
</gene>
<dbReference type="STRING" id="471854.Dfer_5595"/>
<keyword evidence="1" id="KW-0328">Glycosyltransferase</keyword>
<dbReference type="InterPro" id="IPR002201">
    <property type="entry name" value="Glyco_trans_9"/>
</dbReference>
<dbReference type="Gene3D" id="3.40.50.2000">
    <property type="entry name" value="Glycogen Phosphorylase B"/>
    <property type="match status" value="2"/>
</dbReference>
<evidence type="ECO:0000313" key="3">
    <source>
        <dbReference type="EMBL" id="ACT96785.1"/>
    </source>
</evidence>
<dbReference type="PANTHER" id="PTHR30160">
    <property type="entry name" value="TETRAACYLDISACCHARIDE 4'-KINASE-RELATED"/>
    <property type="match status" value="1"/>
</dbReference>
<dbReference type="GO" id="GO:0008713">
    <property type="term" value="F:ADP-heptose-lipopolysaccharide heptosyltransferase activity"/>
    <property type="evidence" value="ECO:0007669"/>
    <property type="project" value="TreeGrafter"/>
</dbReference>
<protein>
    <submittedName>
        <fullName evidence="3">Glycosyl transferase family 9</fullName>
    </submittedName>
</protein>
<dbReference type="eggNOG" id="COG0859">
    <property type="taxonomic scope" value="Bacteria"/>
</dbReference>
<name>C6VWN5_DYAFD</name>
<dbReference type="CAZy" id="GT9">
    <property type="family name" value="Glycosyltransferase Family 9"/>
</dbReference>
<reference evidence="3 4" key="1">
    <citation type="journal article" date="2009" name="Stand. Genomic Sci.">
        <title>Complete genome sequence of Dyadobacter fermentans type strain (NS114).</title>
        <authorList>
            <person name="Lang E."/>
            <person name="Lapidus A."/>
            <person name="Chertkov O."/>
            <person name="Brettin T."/>
            <person name="Detter J.C."/>
            <person name="Han C."/>
            <person name="Copeland A."/>
            <person name="Glavina Del Rio T."/>
            <person name="Nolan M."/>
            <person name="Chen F."/>
            <person name="Lucas S."/>
            <person name="Tice H."/>
            <person name="Cheng J.F."/>
            <person name="Land M."/>
            <person name="Hauser L."/>
            <person name="Chang Y.J."/>
            <person name="Jeffries C.D."/>
            <person name="Kopitz M."/>
            <person name="Bruce D."/>
            <person name="Goodwin L."/>
            <person name="Pitluck S."/>
            <person name="Ovchinnikova G."/>
            <person name="Pati A."/>
            <person name="Ivanova N."/>
            <person name="Mavrommatis K."/>
            <person name="Chen A."/>
            <person name="Palaniappan K."/>
            <person name="Chain P."/>
            <person name="Bristow J."/>
            <person name="Eisen J.A."/>
            <person name="Markowitz V."/>
            <person name="Hugenholtz P."/>
            <person name="Goker M."/>
            <person name="Rohde M."/>
            <person name="Kyrpides N.C."/>
            <person name="Klenk H.P."/>
        </authorList>
    </citation>
    <scope>NUCLEOTIDE SEQUENCE [LARGE SCALE GENOMIC DNA]</scope>
    <source>
        <strain evidence="4">ATCC 700827 / DSM 18053 / CIP 107007 / KCTC 52180 / NS114</strain>
    </source>
</reference>
<dbReference type="SUPFAM" id="SSF53756">
    <property type="entry name" value="UDP-Glycosyltransferase/glycogen phosphorylase"/>
    <property type="match status" value="1"/>
</dbReference>
<dbReference type="KEGG" id="dfe:Dfer_5595"/>
<keyword evidence="4" id="KW-1185">Reference proteome</keyword>